<evidence type="ECO:0000313" key="1">
    <source>
        <dbReference type="EMBL" id="GHO48115.1"/>
    </source>
</evidence>
<dbReference type="AlphaFoldDB" id="A0A8J3MUE1"/>
<proteinExistence type="predicted"/>
<dbReference type="Proteomes" id="UP000612362">
    <property type="component" value="Unassembled WGS sequence"/>
</dbReference>
<comment type="caution">
    <text evidence="1">The sequence shown here is derived from an EMBL/GenBank/DDBJ whole genome shotgun (WGS) entry which is preliminary data.</text>
</comment>
<keyword evidence="2" id="KW-1185">Reference proteome</keyword>
<gene>
    <name evidence="1" type="ORF">KSX_62780</name>
</gene>
<dbReference type="EMBL" id="BNJF01000003">
    <property type="protein sequence ID" value="GHO48115.1"/>
    <property type="molecule type" value="Genomic_DNA"/>
</dbReference>
<reference evidence="1" key="1">
    <citation type="submission" date="2020-10" db="EMBL/GenBank/DDBJ databases">
        <title>Taxonomic study of unclassified bacteria belonging to the class Ktedonobacteria.</title>
        <authorList>
            <person name="Yabe S."/>
            <person name="Wang C.M."/>
            <person name="Zheng Y."/>
            <person name="Sakai Y."/>
            <person name="Cavaletti L."/>
            <person name="Monciardini P."/>
            <person name="Donadio S."/>
        </authorList>
    </citation>
    <scope>NUCLEOTIDE SEQUENCE</scope>
    <source>
        <strain evidence="1">SOSP1-1</strain>
    </source>
</reference>
<sequence length="61" mass="6440">MSRGAEFMVPDSQGNLVKVTVEGTPSTGYTGKMEGGSLPTIDVEASLEAVGIDPDQVKWKK</sequence>
<evidence type="ECO:0000313" key="2">
    <source>
        <dbReference type="Proteomes" id="UP000612362"/>
    </source>
</evidence>
<organism evidence="1 2">
    <name type="scientific">Ktedonospora formicarum</name>
    <dbReference type="NCBI Taxonomy" id="2778364"/>
    <lineage>
        <taxon>Bacteria</taxon>
        <taxon>Bacillati</taxon>
        <taxon>Chloroflexota</taxon>
        <taxon>Ktedonobacteria</taxon>
        <taxon>Ktedonobacterales</taxon>
        <taxon>Ktedonobacteraceae</taxon>
        <taxon>Ktedonospora</taxon>
    </lineage>
</organism>
<name>A0A8J3MUE1_9CHLR</name>
<protein>
    <submittedName>
        <fullName evidence="1">Uncharacterized protein</fullName>
    </submittedName>
</protein>
<accession>A0A8J3MUE1</accession>